<dbReference type="SUPFAM" id="SSF58002">
    <property type="entry name" value="Chicken cartilage matrix protein"/>
    <property type="match status" value="1"/>
</dbReference>
<organism evidence="8 9">
    <name type="scientific">Erpetoichthys calabaricus</name>
    <name type="common">Rope fish</name>
    <name type="synonym">Calamoichthys calabaricus</name>
    <dbReference type="NCBI Taxonomy" id="27687"/>
    <lineage>
        <taxon>Eukaryota</taxon>
        <taxon>Metazoa</taxon>
        <taxon>Chordata</taxon>
        <taxon>Craniata</taxon>
        <taxon>Vertebrata</taxon>
        <taxon>Euteleostomi</taxon>
        <taxon>Actinopterygii</taxon>
        <taxon>Polypteriformes</taxon>
        <taxon>Polypteridae</taxon>
        <taxon>Erpetoichthys</taxon>
    </lineage>
</organism>
<reference evidence="8" key="3">
    <citation type="submission" date="2025-09" db="UniProtKB">
        <authorList>
            <consortium name="Ensembl"/>
        </authorList>
    </citation>
    <scope>IDENTIFICATION</scope>
</reference>
<dbReference type="InterPro" id="IPR036465">
    <property type="entry name" value="vWFA_dom_sf"/>
</dbReference>
<evidence type="ECO:0000256" key="4">
    <source>
        <dbReference type="ARBA" id="ARBA00022729"/>
    </source>
</evidence>
<dbReference type="FunFam" id="3.40.50.410:FF:000004">
    <property type="entry name" value="collagen alpha-6(VI) chain"/>
    <property type="match status" value="1"/>
</dbReference>
<accession>A0A8C4RJ71</accession>
<proteinExistence type="predicted"/>
<evidence type="ECO:0000313" key="9">
    <source>
        <dbReference type="Proteomes" id="UP000694620"/>
    </source>
</evidence>
<keyword evidence="9" id="KW-1185">Reference proteome</keyword>
<evidence type="ECO:0000256" key="5">
    <source>
        <dbReference type="ARBA" id="ARBA00022737"/>
    </source>
</evidence>
<dbReference type="InterPro" id="IPR050525">
    <property type="entry name" value="ECM_Assembly_Org"/>
</dbReference>
<dbReference type="PROSITE" id="PS01186">
    <property type="entry name" value="EGF_2"/>
    <property type="match status" value="1"/>
</dbReference>
<reference evidence="8" key="1">
    <citation type="submission" date="2021-06" db="EMBL/GenBank/DDBJ databases">
        <authorList>
            <consortium name="Wellcome Sanger Institute Data Sharing"/>
        </authorList>
    </citation>
    <scope>NUCLEOTIDE SEQUENCE [LARGE SCALE GENOMIC DNA]</scope>
</reference>
<dbReference type="Pfam" id="PF00092">
    <property type="entry name" value="VWA"/>
    <property type="match status" value="1"/>
</dbReference>
<evidence type="ECO:0000256" key="1">
    <source>
        <dbReference type="ARBA" id="ARBA00004613"/>
    </source>
</evidence>
<dbReference type="Gene3D" id="3.40.50.410">
    <property type="entry name" value="von Willebrand factor, type A domain"/>
    <property type="match status" value="1"/>
</dbReference>
<protein>
    <submittedName>
        <fullName evidence="8">Matrilin 3a</fullName>
    </submittedName>
</protein>
<evidence type="ECO:0000256" key="2">
    <source>
        <dbReference type="ARBA" id="ARBA00022525"/>
    </source>
</evidence>
<keyword evidence="6" id="KW-0325">Glycoprotein</keyword>
<dbReference type="Gene3D" id="1.20.5.30">
    <property type="match status" value="1"/>
</dbReference>
<dbReference type="PANTHER" id="PTHR24020">
    <property type="entry name" value="COLLAGEN ALPHA"/>
    <property type="match status" value="1"/>
</dbReference>
<dbReference type="InterPro" id="IPR000742">
    <property type="entry name" value="EGF"/>
</dbReference>
<dbReference type="SMART" id="SM00327">
    <property type="entry name" value="VWA"/>
    <property type="match status" value="1"/>
</dbReference>
<dbReference type="GeneTree" id="ENSGT00940000157581"/>
<sequence>VRPSEFELVKTFISDMIDTLEISEVTTRVAVVNYASTVRIEFHLKTHFNKVNMKKAVAQIQPLSAGTMTGLAIKDLMDSAFKEESGTRPRSLNIPKVAIIVTDGRPQDKVDEVSAQARATGIEIYAIGVGRADMESLRQMASTPLDDHVFYVETYGVIEKLTSKFRETFSALDKRIRNTDRCQYVCSFYLTGFDPCAAGNHDCEQICVSTASSYYCRCQDGFVLNPDKKTCSSKMLDFLIITMCFLFCCNGSKPSSGEQIKPEWGLIQIHIYLFNIQMVKKSSYLFISGEARALATTDPCKCESLKAFQKTVQSSIQSLTSRHILLKL</sequence>
<comment type="subcellular location">
    <subcellularLocation>
        <location evidence="1">Secreted</location>
    </subcellularLocation>
</comment>
<dbReference type="Proteomes" id="UP000694620">
    <property type="component" value="Chromosome 3"/>
</dbReference>
<evidence type="ECO:0000259" key="7">
    <source>
        <dbReference type="PROSITE" id="PS50234"/>
    </source>
</evidence>
<dbReference type="Pfam" id="PF10393">
    <property type="entry name" value="Matrilin_ccoil"/>
    <property type="match status" value="1"/>
</dbReference>
<dbReference type="SUPFAM" id="SSF57196">
    <property type="entry name" value="EGF/Laminin"/>
    <property type="match status" value="1"/>
</dbReference>
<dbReference type="Pfam" id="PF14670">
    <property type="entry name" value="FXa_inhibition"/>
    <property type="match status" value="1"/>
</dbReference>
<dbReference type="SMART" id="SM00181">
    <property type="entry name" value="EGF"/>
    <property type="match status" value="1"/>
</dbReference>
<keyword evidence="2" id="KW-0964">Secreted</keyword>
<dbReference type="Gene3D" id="2.10.25.10">
    <property type="entry name" value="Laminin"/>
    <property type="match status" value="1"/>
</dbReference>
<dbReference type="InterPro" id="IPR002035">
    <property type="entry name" value="VWF_A"/>
</dbReference>
<keyword evidence="3" id="KW-0245">EGF-like domain</keyword>
<dbReference type="GO" id="GO:0005576">
    <property type="term" value="C:extracellular region"/>
    <property type="evidence" value="ECO:0007669"/>
    <property type="project" value="UniProtKB-SubCell"/>
</dbReference>
<evidence type="ECO:0000256" key="3">
    <source>
        <dbReference type="ARBA" id="ARBA00022536"/>
    </source>
</evidence>
<keyword evidence="5" id="KW-0677">Repeat</keyword>
<dbReference type="FunFam" id="2.10.25.10:FF:000871">
    <property type="entry name" value="Matrilin 3"/>
    <property type="match status" value="1"/>
</dbReference>
<dbReference type="AlphaFoldDB" id="A0A8C4RJ71"/>
<keyword evidence="4" id="KW-0732">Signal</keyword>
<dbReference type="SMART" id="SM01279">
    <property type="entry name" value="Matrilin_ccoil"/>
    <property type="match status" value="1"/>
</dbReference>
<dbReference type="InterPro" id="IPR036337">
    <property type="entry name" value="Matrilin_CC_sf"/>
</dbReference>
<dbReference type="Ensembl" id="ENSECRT00000002517.1">
    <property type="protein sequence ID" value="ENSECRP00000002483.1"/>
    <property type="gene ID" value="ENSECRG00000001671.1"/>
</dbReference>
<evidence type="ECO:0000256" key="6">
    <source>
        <dbReference type="ARBA" id="ARBA00023180"/>
    </source>
</evidence>
<dbReference type="PANTHER" id="PTHR24020:SF12">
    <property type="entry name" value="MATRILIN-3"/>
    <property type="match status" value="1"/>
</dbReference>
<dbReference type="InterPro" id="IPR019466">
    <property type="entry name" value="Matrilin_CC_trimer"/>
</dbReference>
<evidence type="ECO:0000313" key="8">
    <source>
        <dbReference type="Ensembl" id="ENSECRP00000002483.1"/>
    </source>
</evidence>
<reference evidence="8" key="2">
    <citation type="submission" date="2025-08" db="UniProtKB">
        <authorList>
            <consortium name="Ensembl"/>
        </authorList>
    </citation>
    <scope>IDENTIFICATION</scope>
</reference>
<name>A0A8C4RJ71_ERPCA</name>
<feature type="domain" description="VWFA" evidence="7">
    <location>
        <begin position="1"/>
        <end position="165"/>
    </location>
</feature>
<gene>
    <name evidence="8" type="primary">MATN3</name>
</gene>
<dbReference type="PROSITE" id="PS50234">
    <property type="entry name" value="VWFA"/>
    <property type="match status" value="1"/>
</dbReference>
<dbReference type="SUPFAM" id="SSF53300">
    <property type="entry name" value="vWA-like"/>
    <property type="match status" value="1"/>
</dbReference>